<evidence type="ECO:0000313" key="3">
    <source>
        <dbReference type="Proteomes" id="UP000321926"/>
    </source>
</evidence>
<dbReference type="AlphaFoldDB" id="A0A5C8J8X8"/>
<comment type="caution">
    <text evidence="2">The sequence shown here is derived from an EMBL/GenBank/DDBJ whole genome shotgun (WGS) entry which is preliminary data.</text>
</comment>
<proteinExistence type="predicted"/>
<gene>
    <name evidence="2" type="ORF">FVR03_18275</name>
</gene>
<keyword evidence="3" id="KW-1185">Reference proteome</keyword>
<dbReference type="InterPro" id="IPR032272">
    <property type="entry name" value="DUF4834"/>
</dbReference>
<accession>A0A5C8J8X8</accession>
<evidence type="ECO:0000313" key="2">
    <source>
        <dbReference type="EMBL" id="TXK33868.1"/>
    </source>
</evidence>
<reference evidence="2 3" key="1">
    <citation type="submission" date="2019-08" db="EMBL/GenBank/DDBJ databases">
        <authorList>
            <person name="Shi S."/>
        </authorList>
    </citation>
    <scope>NUCLEOTIDE SEQUENCE [LARGE SCALE GENOMIC DNA]</scope>
    <source>
        <strain evidence="2 3">GY10130</strain>
    </source>
</reference>
<dbReference type="EMBL" id="VRTY01000084">
    <property type="protein sequence ID" value="TXK33868.1"/>
    <property type="molecule type" value="Genomic_DNA"/>
</dbReference>
<dbReference type="RefSeq" id="WP_147923212.1">
    <property type="nucleotide sequence ID" value="NZ_VRTY01000084.1"/>
</dbReference>
<dbReference type="Proteomes" id="UP000321926">
    <property type="component" value="Unassembled WGS sequence"/>
</dbReference>
<protein>
    <submittedName>
        <fullName evidence="2">DUF4834 family protein</fullName>
    </submittedName>
</protein>
<dbReference type="Pfam" id="PF16118">
    <property type="entry name" value="DUF4834"/>
    <property type="match status" value="1"/>
</dbReference>
<sequence>MIKFIFVSILIVFFIRLVAPVVFRWLLQAFVKKQMRNGTFFYTNTQQQPPQNGHQNGQAKAEGNVKIDYIPENQNKKGFDGGQYVDYEEVK</sequence>
<name>A0A5C8J8X8_9BACT</name>
<dbReference type="OrthoDB" id="840298at2"/>
<keyword evidence="1" id="KW-0812">Transmembrane</keyword>
<keyword evidence="1" id="KW-0472">Membrane</keyword>
<evidence type="ECO:0000256" key="1">
    <source>
        <dbReference type="SAM" id="Phobius"/>
    </source>
</evidence>
<feature type="transmembrane region" description="Helical" evidence="1">
    <location>
        <begin position="6"/>
        <end position="27"/>
    </location>
</feature>
<organism evidence="2 3">
    <name type="scientific">Pontibacter qinzhouensis</name>
    <dbReference type="NCBI Taxonomy" id="2603253"/>
    <lineage>
        <taxon>Bacteria</taxon>
        <taxon>Pseudomonadati</taxon>
        <taxon>Bacteroidota</taxon>
        <taxon>Cytophagia</taxon>
        <taxon>Cytophagales</taxon>
        <taxon>Hymenobacteraceae</taxon>
        <taxon>Pontibacter</taxon>
    </lineage>
</organism>
<keyword evidence="1" id="KW-1133">Transmembrane helix</keyword>